<name>A0A0W0XFV3_9GAMM</name>
<proteinExistence type="predicted"/>
<dbReference type="Proteomes" id="UP000054858">
    <property type="component" value="Unassembled WGS sequence"/>
</dbReference>
<dbReference type="InterPro" id="IPR012685">
    <property type="entry name" value="CHP02304_F390_synth-rel"/>
</dbReference>
<protein>
    <submittedName>
        <fullName evidence="1">Coenzyme F390 synthetase FtsA</fullName>
    </submittedName>
</protein>
<dbReference type="PANTHER" id="PTHR36932">
    <property type="entry name" value="CAPSULAR POLYSACCHARIDE BIOSYNTHESIS PROTEIN"/>
    <property type="match status" value="1"/>
</dbReference>
<organism evidence="1 2">
    <name type="scientific">Legionella oakridgensis</name>
    <dbReference type="NCBI Taxonomy" id="29423"/>
    <lineage>
        <taxon>Bacteria</taxon>
        <taxon>Pseudomonadati</taxon>
        <taxon>Pseudomonadota</taxon>
        <taxon>Gammaproteobacteria</taxon>
        <taxon>Legionellales</taxon>
        <taxon>Legionellaceae</taxon>
        <taxon>Legionella</taxon>
    </lineage>
</organism>
<comment type="caution">
    <text evidence="1">The sequence shown here is derived from an EMBL/GenBank/DDBJ whole genome shotgun (WGS) entry which is preliminary data.</text>
</comment>
<dbReference type="PATRIC" id="fig|29423.5.peg.673"/>
<reference evidence="1 2" key="1">
    <citation type="submission" date="2015-11" db="EMBL/GenBank/DDBJ databases">
        <title>Genomic analysis of 38 Legionella species identifies large and diverse effector repertoires.</title>
        <authorList>
            <person name="Burstein D."/>
            <person name="Amaro F."/>
            <person name="Zusman T."/>
            <person name="Lifshitz Z."/>
            <person name="Cohen O."/>
            <person name="Gilbert J.A."/>
            <person name="Pupko T."/>
            <person name="Shuman H.A."/>
            <person name="Segal G."/>
        </authorList>
    </citation>
    <scope>NUCLEOTIDE SEQUENCE [LARGE SCALE GENOMIC DNA]</scope>
    <source>
        <strain evidence="1 2">Oak Ridge-10</strain>
    </source>
</reference>
<dbReference type="AlphaFoldDB" id="A0A0W0XFV3"/>
<dbReference type="EMBL" id="LNYP01000008">
    <property type="protein sequence ID" value="KTD43471.1"/>
    <property type="molecule type" value="Genomic_DNA"/>
</dbReference>
<dbReference type="PANTHER" id="PTHR36932:SF1">
    <property type="entry name" value="CAPSULAR POLYSACCHARIDE BIOSYNTHESIS PROTEIN"/>
    <property type="match status" value="1"/>
</dbReference>
<dbReference type="InterPro" id="IPR042099">
    <property type="entry name" value="ANL_N_sf"/>
</dbReference>
<dbReference type="Gene3D" id="3.40.50.12780">
    <property type="entry name" value="N-terminal domain of ligase-like"/>
    <property type="match status" value="1"/>
</dbReference>
<accession>A0A0W0XFV3</accession>
<dbReference type="SUPFAM" id="SSF56801">
    <property type="entry name" value="Acetyl-CoA synthetase-like"/>
    <property type="match status" value="1"/>
</dbReference>
<evidence type="ECO:0000313" key="2">
    <source>
        <dbReference type="Proteomes" id="UP000054858"/>
    </source>
</evidence>
<dbReference type="InterPro" id="IPR053158">
    <property type="entry name" value="CapK_Type1_Caps_Biosynth"/>
</dbReference>
<dbReference type="RefSeq" id="WP_035894688.1">
    <property type="nucleotide sequence ID" value="NZ_LCUA01000005.1"/>
</dbReference>
<sequence>MIPRVLYYYFKANSLRGRLKTRAQLRHYQEKQFKRLVKHTLKYSPFYQNYLDKPLHQWPVINKKIMMEHFDEINTVHIKKRDALEVALQAEHTRDFSPMLTNIAVGLSSGTSGNRGLFLASAKERDAWAGIMLAKAMPNGIWAKERVAFFLRANNRLYTTLNKSKNIQFYFFDLLMDFDEHLQRLNQIQPTILSAPASVLLMLASQRYRLKIRPKKIFSVAEVLEKEEEEQLSHCFSCKISQIYQCTEGFLAISDNKSNHLVMNEEFLIIEKEWLDEKRFVPVITDLMRTTQPIIRYRLDDVLVTKNSTSIFTELDAIEGRLGDVCFAKQGNKEIPLFADVIRQRMTSSGVDFEDYRICQHDMGQFSIQVYPNVMDKEALIQHLNQLFIQKNCEIPQWHWQAFNPDEPGVKRRRILSLINKVALKNA</sequence>
<evidence type="ECO:0000313" key="1">
    <source>
        <dbReference type="EMBL" id="KTD43471.1"/>
    </source>
</evidence>
<dbReference type="NCBIfam" id="TIGR02304">
    <property type="entry name" value="aden_form_hyp"/>
    <property type="match status" value="1"/>
</dbReference>
<gene>
    <name evidence="1" type="ORF">Loak_0646</name>
</gene>